<dbReference type="InterPro" id="IPR011009">
    <property type="entry name" value="Kinase-like_dom_sf"/>
</dbReference>
<dbReference type="EMBL" id="JBGBPQ010000014">
    <property type="protein sequence ID" value="KAL1511260.1"/>
    <property type="molecule type" value="Genomic_DNA"/>
</dbReference>
<dbReference type="Pfam" id="PF00144">
    <property type="entry name" value="Beta-lactamase"/>
    <property type="match status" value="1"/>
</dbReference>
<dbReference type="Gene3D" id="3.40.710.10">
    <property type="entry name" value="DD-peptidase/beta-lactamase superfamily"/>
    <property type="match status" value="1"/>
</dbReference>
<dbReference type="Gene3D" id="3.30.1050.10">
    <property type="entry name" value="SCP2 sterol-binding domain"/>
    <property type="match status" value="1"/>
</dbReference>
<dbReference type="Gene3D" id="3.30.1520.10">
    <property type="entry name" value="Phox-like domain"/>
    <property type="match status" value="1"/>
</dbReference>
<dbReference type="Proteomes" id="UP001515480">
    <property type="component" value="Unassembled WGS sequence"/>
</dbReference>
<dbReference type="PROSITE" id="PS50195">
    <property type="entry name" value="PX"/>
    <property type="match status" value="1"/>
</dbReference>
<evidence type="ECO:0000313" key="4">
    <source>
        <dbReference type="Proteomes" id="UP001515480"/>
    </source>
</evidence>
<dbReference type="PANTHER" id="PTHR43173:SF3">
    <property type="entry name" value="ABC1 FAMILY PROTEIN"/>
    <property type="match status" value="1"/>
</dbReference>
<evidence type="ECO:0000256" key="1">
    <source>
        <dbReference type="SAM" id="MobiDB-lite"/>
    </source>
</evidence>
<dbReference type="InterPro" id="IPR051130">
    <property type="entry name" value="Mito_struct-func_regulator"/>
</dbReference>
<evidence type="ECO:0000313" key="3">
    <source>
        <dbReference type="EMBL" id="KAL1511260.1"/>
    </source>
</evidence>
<dbReference type="Pfam" id="PF03109">
    <property type="entry name" value="ABC1"/>
    <property type="match status" value="1"/>
</dbReference>
<feature type="region of interest" description="Disordered" evidence="1">
    <location>
        <begin position="287"/>
        <end position="314"/>
    </location>
</feature>
<keyword evidence="4" id="KW-1185">Reference proteome</keyword>
<comment type="caution">
    <text evidence="3">The sequence shown here is derived from an EMBL/GenBank/DDBJ whole genome shotgun (WGS) entry which is preliminary data.</text>
</comment>
<dbReference type="InterPro" id="IPR036527">
    <property type="entry name" value="SCP2_sterol-bd_dom_sf"/>
</dbReference>
<reference evidence="3 4" key="1">
    <citation type="journal article" date="2024" name="Science">
        <title>Giant polyketide synthase enzymes in the biosynthesis of giant marine polyether toxins.</title>
        <authorList>
            <person name="Fallon T.R."/>
            <person name="Shende V.V."/>
            <person name="Wierzbicki I.H."/>
            <person name="Pendleton A.L."/>
            <person name="Watervoot N.F."/>
            <person name="Auber R.P."/>
            <person name="Gonzalez D.J."/>
            <person name="Wisecaver J.H."/>
            <person name="Moore B.S."/>
        </authorList>
    </citation>
    <scope>NUCLEOTIDE SEQUENCE [LARGE SCALE GENOMIC DNA]</scope>
    <source>
        <strain evidence="3 4">12B1</strain>
    </source>
</reference>
<dbReference type="InterPro" id="IPR036871">
    <property type="entry name" value="PX_dom_sf"/>
</dbReference>
<gene>
    <name evidence="3" type="ORF">AB1Y20_006069</name>
</gene>
<feature type="region of interest" description="Disordered" evidence="1">
    <location>
        <begin position="366"/>
        <end position="391"/>
    </location>
</feature>
<dbReference type="CDD" id="cd06093">
    <property type="entry name" value="PX_domain"/>
    <property type="match status" value="1"/>
</dbReference>
<dbReference type="InterPro" id="IPR012338">
    <property type="entry name" value="Beta-lactam/transpept-like"/>
</dbReference>
<dbReference type="SUPFAM" id="SSF56601">
    <property type="entry name" value="beta-lactamase/transpeptidase-like"/>
    <property type="match status" value="1"/>
</dbReference>
<dbReference type="InterPro" id="IPR001683">
    <property type="entry name" value="PX_dom"/>
</dbReference>
<evidence type="ECO:0000259" key="2">
    <source>
        <dbReference type="PROSITE" id="PS50195"/>
    </source>
</evidence>
<dbReference type="Pfam" id="PF00787">
    <property type="entry name" value="PX"/>
    <property type="match status" value="1"/>
</dbReference>
<dbReference type="InterPro" id="IPR001466">
    <property type="entry name" value="Beta-lactam-related"/>
</dbReference>
<name>A0AB34J336_PRYPA</name>
<protein>
    <recommendedName>
        <fullName evidence="2">PX domain-containing protein</fullName>
    </recommendedName>
</protein>
<dbReference type="Pfam" id="PF02036">
    <property type="entry name" value="SCP2"/>
    <property type="match status" value="1"/>
</dbReference>
<dbReference type="SUPFAM" id="SSF56112">
    <property type="entry name" value="Protein kinase-like (PK-like)"/>
    <property type="match status" value="1"/>
</dbReference>
<proteinExistence type="predicted"/>
<dbReference type="PANTHER" id="PTHR43173">
    <property type="entry name" value="ABC1 FAMILY PROTEIN"/>
    <property type="match status" value="1"/>
</dbReference>
<dbReference type="InterPro" id="IPR003033">
    <property type="entry name" value="SCP2_sterol-bd_dom"/>
</dbReference>
<dbReference type="SUPFAM" id="SSF55718">
    <property type="entry name" value="SCP-like"/>
    <property type="match status" value="1"/>
</dbReference>
<accession>A0AB34J336</accession>
<dbReference type="SUPFAM" id="SSF64268">
    <property type="entry name" value="PX domain"/>
    <property type="match status" value="1"/>
</dbReference>
<dbReference type="GO" id="GO:0035091">
    <property type="term" value="F:phosphatidylinositol binding"/>
    <property type="evidence" value="ECO:0007669"/>
    <property type="project" value="InterPro"/>
</dbReference>
<sequence>MEAFAALSPEHVVPYFDALHAALAAGACTGLERPLSMRFALGDAGSWVLRGAPHAPGAAEREVGGEAAGVDCTISCSVAVLLDLATGRKRPMAALVRGQIRVSGDRSVLAKGWALIAVMRDVAASFRPPREAEAAAEAEEGGEAGGGGAGGALRLEVHGASVHADGGFRFAVYHIEVIEGRARWEVTRRWSQLRALARRMAKLTPQVGRVPHLARMLDITGSFEPRFLKTRSQQMAAYLSALLAAFPTSVVHSTGPVAIRSFLTNAEPPLNHTSSLVAVLPTSPSARTVSSEDSLGGSEACAASREQSPRGDAAASALRRDACEPLLDDWGGLETLESHHTDDDGIAPAPCDLFPLEGGVATPTRVASAPSQLSPSDFSAEVGTSIGSGKSWRRRMSSTEMADKITSAQRAWHRLREHQMGGMLPTAAHARHLREQLKVIPGSHAWGSGSEWRSGWLGVFRAGRGGGKGVARPVITGFTSYLAIRQAIPTAIADSTTAIAGSATVIAGSTARTVAAAAAVRAQEIRQRCGSIGFRSSAGTSDSSAALEPGLLVQRLSAAARTPPIRAEASGWALSVRVAMLQRLRSLEALSKRQGFSLAREVVARNLGSLLLLCAALLAREGSVMGAVCAALSGAQLAHALAEGKRLDAGVAVLGALVICGAVASLQRALMHAESGVLSDGCVEALRGMEHTSVLGGAPHTSAASPSVDGMDKSHLAAASACRQCAAHACAPPGVASRLWRCASATGGLVKRFLQSLRVGTVVATLGIAIASLHHSSRLVRLHALVFLAVMSYSALQAVLMMTSEKSGLVKRNAPRIVSAFHKLVASVACREMMQHGSIFVKLGQHLSNRPDLLPPVWIRALQMLEDRRPPAGHLLLHSILRSEFRREPRALFDELETHPFASTSMAHLYRACLATPVDLDGQMTESSGEQIVIKLQRARARLTMERDVASAKSVAHLVFRLVPTLSMLSVVISAWETEMYKQLDFTIEASNLEQARQNLLAASIEAIVPRPVEGLVTPSALALSYEEGFKVSDVEHLATYGVDCEALVARLVQVYAHQMFIDGFFQADPHPRNILVKVLDGQALPVLLDFGMTVRFSESERLGYAKLTFAVQQMDVHAISSALELLGISSSGEGRFPQQELRFWSMFLCGSSSRQEAHQWMHAYLTEQAKLGDVAKAKPQDSKSSLPDRTPSSLIFFTRVVTLLRGLCDLLDTHVPFIDLFGSHAKIAIARHTPAVLHARSLSPASTRIPVALPGASLHHKLCLLLHQLCEEGVVPAGVQVCVMRGRSTLAEGCAGFFGAVDPRALHCDTPMALLEISLLLPVLSIHSLVREGVVAYEDSLQLLWPECPSRIRRSTLADVLSHRLHIAVAEVLKQPAQSVGELSLQIAQLVSSYQEGPGAIPRGEAASGAPLCVISHGVLLAAIVEAVCKRPYPEEVRTRMLEPLGLAETVWVGGVPSYISENVASVSNTFAAQLQRVLALEGNSLSLAQLDAMVYGSSSTKVAEQCAHELPLHVGMVNSHGIHAGCMPAFSAFASARSLCKLLAAAAGGSLVPASVLRGEAGETGVETSVLFGPRKWYLGLQHYTCHGGREPFTLGLHSSGGSIAYLCPRSQVSVAILLNDCQLEYSATRRILALISQELKLGHLDCLDGGFS</sequence>
<dbReference type="InterPro" id="IPR004147">
    <property type="entry name" value="ABC1_dom"/>
</dbReference>
<organism evidence="3 4">
    <name type="scientific">Prymnesium parvum</name>
    <name type="common">Toxic golden alga</name>
    <dbReference type="NCBI Taxonomy" id="97485"/>
    <lineage>
        <taxon>Eukaryota</taxon>
        <taxon>Haptista</taxon>
        <taxon>Haptophyta</taxon>
        <taxon>Prymnesiophyceae</taxon>
        <taxon>Prymnesiales</taxon>
        <taxon>Prymnesiaceae</taxon>
        <taxon>Prymnesium</taxon>
    </lineage>
</organism>
<dbReference type="CDD" id="cd05121">
    <property type="entry name" value="ABC1_ADCK3-like"/>
    <property type="match status" value="1"/>
</dbReference>
<feature type="region of interest" description="Disordered" evidence="1">
    <location>
        <begin position="130"/>
        <end position="149"/>
    </location>
</feature>
<feature type="domain" description="PX" evidence="2">
    <location>
        <begin position="151"/>
        <end position="270"/>
    </location>
</feature>